<evidence type="ECO:0000313" key="2">
    <source>
        <dbReference type="EMBL" id="TQJ09920.1"/>
    </source>
</evidence>
<feature type="domain" description="HTH marR-type" evidence="1">
    <location>
        <begin position="9"/>
        <end position="140"/>
    </location>
</feature>
<dbReference type="InterPro" id="IPR036388">
    <property type="entry name" value="WH-like_DNA-bd_sf"/>
</dbReference>
<comment type="caution">
    <text evidence="2">The sequence shown here is derived from an EMBL/GenBank/DDBJ whole genome shotgun (WGS) entry which is preliminary data.</text>
</comment>
<gene>
    <name evidence="2" type="ORF">FB458_3036</name>
</gene>
<sequence>MSTDGDPFAQPGIREVVHETRDLGDANSRLRVAVARHFGLPVADVMALTHLQVHGAMSQRQLAEGLGISTSAVTVMLDRLEPLGLMTRVPDPHDRRRTLVHVYSAAADPLGVYGAIARPFLRLSEEDRRHAIRLLPQLREILEESVAAVEALPPVTGARVPPTPAPEG</sequence>
<dbReference type="PANTHER" id="PTHR33164:SF57">
    <property type="entry name" value="MARR-FAMILY TRANSCRIPTIONAL REGULATOR"/>
    <property type="match status" value="1"/>
</dbReference>
<reference evidence="2 3" key="1">
    <citation type="submission" date="2019-06" db="EMBL/GenBank/DDBJ databases">
        <title>Sequencing the genomes of 1000 actinobacteria strains.</title>
        <authorList>
            <person name="Klenk H.-P."/>
        </authorList>
    </citation>
    <scope>NUCLEOTIDE SEQUENCE [LARGE SCALE GENOMIC DNA]</scope>
    <source>
        <strain evidence="2 3">DSM 18607</strain>
    </source>
</reference>
<dbReference type="RefSeq" id="WP_211356058.1">
    <property type="nucleotide sequence ID" value="NZ_BAAAPR010000007.1"/>
</dbReference>
<keyword evidence="3" id="KW-1185">Reference proteome</keyword>
<protein>
    <submittedName>
        <fullName evidence="2">DNA-binding MarR family transcriptional regulator</fullName>
    </submittedName>
</protein>
<dbReference type="InterPro" id="IPR000835">
    <property type="entry name" value="HTH_MarR-typ"/>
</dbReference>
<dbReference type="Gene3D" id="1.10.10.10">
    <property type="entry name" value="Winged helix-like DNA-binding domain superfamily/Winged helix DNA-binding domain"/>
    <property type="match status" value="1"/>
</dbReference>
<dbReference type="GO" id="GO:0003677">
    <property type="term" value="F:DNA binding"/>
    <property type="evidence" value="ECO:0007669"/>
    <property type="project" value="UniProtKB-KW"/>
</dbReference>
<evidence type="ECO:0000259" key="1">
    <source>
        <dbReference type="PROSITE" id="PS50995"/>
    </source>
</evidence>
<dbReference type="EMBL" id="VFMN01000001">
    <property type="protein sequence ID" value="TQJ09920.1"/>
    <property type="molecule type" value="Genomic_DNA"/>
</dbReference>
<accession>A0A542E3K5</accession>
<proteinExistence type="predicted"/>
<keyword evidence="2" id="KW-0238">DNA-binding</keyword>
<dbReference type="GO" id="GO:0006950">
    <property type="term" value="P:response to stress"/>
    <property type="evidence" value="ECO:0007669"/>
    <property type="project" value="TreeGrafter"/>
</dbReference>
<dbReference type="InterPro" id="IPR036390">
    <property type="entry name" value="WH_DNA-bd_sf"/>
</dbReference>
<dbReference type="SMART" id="SM00347">
    <property type="entry name" value="HTH_MARR"/>
    <property type="match status" value="1"/>
</dbReference>
<name>A0A542E3K5_9MICO</name>
<dbReference type="Pfam" id="PF01047">
    <property type="entry name" value="MarR"/>
    <property type="match status" value="1"/>
</dbReference>
<dbReference type="InterPro" id="IPR039422">
    <property type="entry name" value="MarR/SlyA-like"/>
</dbReference>
<dbReference type="GO" id="GO:0003700">
    <property type="term" value="F:DNA-binding transcription factor activity"/>
    <property type="evidence" value="ECO:0007669"/>
    <property type="project" value="InterPro"/>
</dbReference>
<dbReference type="PROSITE" id="PS50995">
    <property type="entry name" value="HTH_MARR_2"/>
    <property type="match status" value="1"/>
</dbReference>
<dbReference type="SUPFAM" id="SSF46785">
    <property type="entry name" value="Winged helix' DNA-binding domain"/>
    <property type="match status" value="1"/>
</dbReference>
<dbReference type="AlphaFoldDB" id="A0A542E3K5"/>
<evidence type="ECO:0000313" key="3">
    <source>
        <dbReference type="Proteomes" id="UP000317893"/>
    </source>
</evidence>
<dbReference type="PANTHER" id="PTHR33164">
    <property type="entry name" value="TRANSCRIPTIONAL REGULATOR, MARR FAMILY"/>
    <property type="match status" value="1"/>
</dbReference>
<dbReference type="Proteomes" id="UP000317893">
    <property type="component" value="Unassembled WGS sequence"/>
</dbReference>
<organism evidence="2 3">
    <name type="scientific">Lapillicoccus jejuensis</name>
    <dbReference type="NCBI Taxonomy" id="402171"/>
    <lineage>
        <taxon>Bacteria</taxon>
        <taxon>Bacillati</taxon>
        <taxon>Actinomycetota</taxon>
        <taxon>Actinomycetes</taxon>
        <taxon>Micrococcales</taxon>
        <taxon>Intrasporangiaceae</taxon>
        <taxon>Lapillicoccus</taxon>
    </lineage>
</organism>